<evidence type="ECO:0000256" key="2">
    <source>
        <dbReference type="ARBA" id="ARBA00023172"/>
    </source>
</evidence>
<sequence>TEAPQEKRRQKNQLETRDFLTNTEISRCRAAYRGVEVILFETLLRTGLRASELCALEVRDLGIYAGKRQIDVREGKGCKSRTVFVGPRICEILGEHVQIGNPNAAVFHKQDGKQISYSSLYYRIKCIARRSGLEELHPHSLRHTFLATLYNQDNDLKYVQEQAGHSSIATTQIYAKTFNEKKKAAMERLDSLFSKGHGKRT</sequence>
<dbReference type="GO" id="GO:0015074">
    <property type="term" value="P:DNA integration"/>
    <property type="evidence" value="ECO:0007669"/>
    <property type="project" value="InterPro"/>
</dbReference>
<gene>
    <name evidence="4" type="ORF">LCGC14_2068530</name>
</gene>
<accession>A0A0F9HG52</accession>
<proteinExistence type="predicted"/>
<dbReference type="SUPFAM" id="SSF56349">
    <property type="entry name" value="DNA breaking-rejoining enzymes"/>
    <property type="match status" value="1"/>
</dbReference>
<dbReference type="EMBL" id="LAZR01024764">
    <property type="protein sequence ID" value="KKL74077.1"/>
    <property type="molecule type" value="Genomic_DNA"/>
</dbReference>
<dbReference type="AlphaFoldDB" id="A0A0F9HG52"/>
<evidence type="ECO:0000313" key="4">
    <source>
        <dbReference type="EMBL" id="KKL74077.1"/>
    </source>
</evidence>
<feature type="non-terminal residue" evidence="4">
    <location>
        <position position="1"/>
    </location>
</feature>
<dbReference type="Pfam" id="PF00589">
    <property type="entry name" value="Phage_integrase"/>
    <property type="match status" value="1"/>
</dbReference>
<dbReference type="InterPro" id="IPR011010">
    <property type="entry name" value="DNA_brk_join_enz"/>
</dbReference>
<protein>
    <recommendedName>
        <fullName evidence="3">Tyr recombinase domain-containing protein</fullName>
    </recommendedName>
</protein>
<organism evidence="4">
    <name type="scientific">marine sediment metagenome</name>
    <dbReference type="NCBI Taxonomy" id="412755"/>
    <lineage>
        <taxon>unclassified sequences</taxon>
        <taxon>metagenomes</taxon>
        <taxon>ecological metagenomes</taxon>
    </lineage>
</organism>
<dbReference type="Gene3D" id="1.10.443.10">
    <property type="entry name" value="Intergrase catalytic core"/>
    <property type="match status" value="1"/>
</dbReference>
<comment type="caution">
    <text evidence="4">The sequence shown here is derived from an EMBL/GenBank/DDBJ whole genome shotgun (WGS) entry which is preliminary data.</text>
</comment>
<dbReference type="GO" id="GO:0003677">
    <property type="term" value="F:DNA binding"/>
    <property type="evidence" value="ECO:0007669"/>
    <property type="project" value="UniProtKB-KW"/>
</dbReference>
<dbReference type="InterPro" id="IPR050090">
    <property type="entry name" value="Tyrosine_recombinase_XerCD"/>
</dbReference>
<dbReference type="PANTHER" id="PTHR30349:SF41">
    <property type="entry name" value="INTEGRASE_RECOMBINASE PROTEIN MJ0367-RELATED"/>
    <property type="match status" value="1"/>
</dbReference>
<name>A0A0F9HG52_9ZZZZ</name>
<evidence type="ECO:0000256" key="1">
    <source>
        <dbReference type="ARBA" id="ARBA00023125"/>
    </source>
</evidence>
<dbReference type="InterPro" id="IPR013762">
    <property type="entry name" value="Integrase-like_cat_sf"/>
</dbReference>
<reference evidence="4" key="1">
    <citation type="journal article" date="2015" name="Nature">
        <title>Complex archaea that bridge the gap between prokaryotes and eukaryotes.</title>
        <authorList>
            <person name="Spang A."/>
            <person name="Saw J.H."/>
            <person name="Jorgensen S.L."/>
            <person name="Zaremba-Niedzwiedzka K."/>
            <person name="Martijn J."/>
            <person name="Lind A.E."/>
            <person name="van Eijk R."/>
            <person name="Schleper C."/>
            <person name="Guy L."/>
            <person name="Ettema T.J."/>
        </authorList>
    </citation>
    <scope>NUCLEOTIDE SEQUENCE</scope>
</reference>
<evidence type="ECO:0000259" key="3">
    <source>
        <dbReference type="PROSITE" id="PS51898"/>
    </source>
</evidence>
<dbReference type="InterPro" id="IPR002104">
    <property type="entry name" value="Integrase_catalytic"/>
</dbReference>
<dbReference type="PANTHER" id="PTHR30349">
    <property type="entry name" value="PHAGE INTEGRASE-RELATED"/>
    <property type="match status" value="1"/>
</dbReference>
<feature type="domain" description="Tyr recombinase" evidence="3">
    <location>
        <begin position="15"/>
        <end position="187"/>
    </location>
</feature>
<keyword evidence="1" id="KW-0238">DNA-binding</keyword>
<dbReference type="GO" id="GO:0006310">
    <property type="term" value="P:DNA recombination"/>
    <property type="evidence" value="ECO:0007669"/>
    <property type="project" value="UniProtKB-KW"/>
</dbReference>
<keyword evidence="2" id="KW-0233">DNA recombination</keyword>
<dbReference type="PROSITE" id="PS51898">
    <property type="entry name" value="TYR_RECOMBINASE"/>
    <property type="match status" value="1"/>
</dbReference>